<accession>C3ZBP3</accession>
<protein>
    <recommendedName>
        <fullName evidence="2">REM-1 domain-containing protein</fullName>
    </recommendedName>
</protein>
<organism>
    <name type="scientific">Branchiostoma floridae</name>
    <name type="common">Florida lancelet</name>
    <name type="synonym">Amphioxus</name>
    <dbReference type="NCBI Taxonomy" id="7739"/>
    <lineage>
        <taxon>Eukaryota</taxon>
        <taxon>Metazoa</taxon>
        <taxon>Chordata</taxon>
        <taxon>Cephalochordata</taxon>
        <taxon>Leptocardii</taxon>
        <taxon>Amphioxiformes</taxon>
        <taxon>Branchiostomatidae</taxon>
        <taxon>Branchiostoma</taxon>
    </lineage>
</organism>
<dbReference type="PANTHER" id="PTHR23031:SF15">
    <property type="entry name" value="LD12055P"/>
    <property type="match status" value="1"/>
</dbReference>
<gene>
    <name evidence="3" type="ORF">BRAFLDRAFT_201181</name>
</gene>
<dbReference type="SUPFAM" id="SSF46585">
    <property type="entry name" value="HR1 repeat"/>
    <property type="match status" value="1"/>
</dbReference>
<dbReference type="InterPro" id="IPR036274">
    <property type="entry name" value="HR1_rpt_sf"/>
</dbReference>
<dbReference type="AlphaFoldDB" id="C3ZBP3"/>
<dbReference type="InterPro" id="IPR047138">
    <property type="entry name" value="RHPN1_2"/>
</dbReference>
<dbReference type="InterPro" id="IPR011072">
    <property type="entry name" value="HR1_rho-bd"/>
</dbReference>
<dbReference type="Gene3D" id="1.10.287.160">
    <property type="entry name" value="HR1 repeat"/>
    <property type="match status" value="1"/>
</dbReference>
<proteinExistence type="predicted"/>
<dbReference type="InParanoid" id="C3ZBP3"/>
<name>C3ZBP3_BRAFL</name>
<dbReference type="EMBL" id="GG666603">
    <property type="protein sequence ID" value="EEN50280.1"/>
    <property type="molecule type" value="Genomic_DNA"/>
</dbReference>
<evidence type="ECO:0000313" key="3">
    <source>
        <dbReference type="EMBL" id="EEN50280.1"/>
    </source>
</evidence>
<reference evidence="3" key="1">
    <citation type="journal article" date="2008" name="Nature">
        <title>The amphioxus genome and the evolution of the chordate karyotype.</title>
        <authorList>
            <consortium name="US DOE Joint Genome Institute (JGI-PGF)"/>
            <person name="Putnam N.H."/>
            <person name="Butts T."/>
            <person name="Ferrier D.E.K."/>
            <person name="Furlong R.F."/>
            <person name="Hellsten U."/>
            <person name="Kawashima T."/>
            <person name="Robinson-Rechavi M."/>
            <person name="Shoguchi E."/>
            <person name="Terry A."/>
            <person name="Yu J.-K."/>
            <person name="Benito-Gutierrez E.L."/>
            <person name="Dubchak I."/>
            <person name="Garcia-Fernandez J."/>
            <person name="Gibson-Brown J.J."/>
            <person name="Grigoriev I.V."/>
            <person name="Horton A.C."/>
            <person name="de Jong P.J."/>
            <person name="Jurka J."/>
            <person name="Kapitonov V.V."/>
            <person name="Kohara Y."/>
            <person name="Kuroki Y."/>
            <person name="Lindquist E."/>
            <person name="Lucas S."/>
            <person name="Osoegawa K."/>
            <person name="Pennacchio L.A."/>
            <person name="Salamov A.A."/>
            <person name="Satou Y."/>
            <person name="Sauka-Spengler T."/>
            <person name="Schmutz J."/>
            <person name="Shin-I T."/>
            <person name="Toyoda A."/>
            <person name="Bronner-Fraser M."/>
            <person name="Fujiyama A."/>
            <person name="Holland L.Z."/>
            <person name="Holland P.W.H."/>
            <person name="Satoh N."/>
            <person name="Rokhsar D.S."/>
        </authorList>
    </citation>
    <scope>NUCLEOTIDE SEQUENCE [LARGE SCALE GENOMIC DNA]</scope>
    <source>
        <strain evidence="3">S238N-H82</strain>
        <tissue evidence="3">Testes</tissue>
    </source>
</reference>
<dbReference type="PROSITE" id="PS51860">
    <property type="entry name" value="REM_1"/>
    <property type="match status" value="1"/>
</dbReference>
<dbReference type="STRING" id="7739.C3ZBP3"/>
<sequence>MDTNFCCHDLQGSNPLNQTQRGRLQHRRSVLNTQINKEMRMRAGAENLYR</sequence>
<evidence type="ECO:0000259" key="2">
    <source>
        <dbReference type="PROSITE" id="PS51860"/>
    </source>
</evidence>
<dbReference type="GO" id="GO:0007165">
    <property type="term" value="P:signal transduction"/>
    <property type="evidence" value="ECO:0007669"/>
    <property type="project" value="InterPro"/>
</dbReference>
<dbReference type="PANTHER" id="PTHR23031">
    <property type="entry name" value="RHOPHILIN"/>
    <property type="match status" value="1"/>
</dbReference>
<feature type="domain" description="REM-1" evidence="2">
    <location>
        <begin position="14"/>
        <end position="50"/>
    </location>
</feature>
<evidence type="ECO:0000256" key="1">
    <source>
        <dbReference type="PROSITE-ProRule" id="PRU01207"/>
    </source>
</evidence>
<keyword evidence="1" id="KW-0175">Coiled coil</keyword>